<name>A0A0A6RW09_9GAMM</name>
<evidence type="ECO:0000313" key="3">
    <source>
        <dbReference type="Proteomes" id="UP000030428"/>
    </source>
</evidence>
<dbReference type="Proteomes" id="UP000030428">
    <property type="component" value="Unassembled WGS sequence"/>
</dbReference>
<keyword evidence="1" id="KW-0472">Membrane</keyword>
<evidence type="ECO:0000313" key="2">
    <source>
        <dbReference type="EMBL" id="KHD08066.2"/>
    </source>
</evidence>
<keyword evidence="1" id="KW-0812">Transmembrane</keyword>
<protein>
    <submittedName>
        <fullName evidence="2">Uncharacterized protein</fullName>
    </submittedName>
</protein>
<reference evidence="2 3" key="1">
    <citation type="journal article" date="2016" name="Front. Microbiol.">
        <title>Single-Cell (Meta-)Genomics of a Dimorphic Candidatus Thiomargarita nelsonii Reveals Genomic Plasticity.</title>
        <authorList>
            <person name="Flood B.E."/>
            <person name="Fliss P."/>
            <person name="Jones D.S."/>
            <person name="Dick G.J."/>
            <person name="Jain S."/>
            <person name="Kaster A.K."/>
            <person name="Winkel M."/>
            <person name="Mussmann M."/>
            <person name="Bailey J."/>
        </authorList>
    </citation>
    <scope>NUCLEOTIDE SEQUENCE [LARGE SCALE GENOMIC DNA]</scope>
    <source>
        <strain evidence="2">Hydrate Ridge</strain>
    </source>
</reference>
<organism evidence="2 3">
    <name type="scientific">Candidatus Thiomargarita nelsonii</name>
    <dbReference type="NCBI Taxonomy" id="1003181"/>
    <lineage>
        <taxon>Bacteria</taxon>
        <taxon>Pseudomonadati</taxon>
        <taxon>Pseudomonadota</taxon>
        <taxon>Gammaproteobacteria</taxon>
        <taxon>Thiotrichales</taxon>
        <taxon>Thiotrichaceae</taxon>
        <taxon>Thiomargarita</taxon>
    </lineage>
</organism>
<keyword evidence="1" id="KW-1133">Transmembrane helix</keyword>
<accession>A0A0A6RW09</accession>
<comment type="caution">
    <text evidence="2">The sequence shown here is derived from an EMBL/GenBank/DDBJ whole genome shotgun (WGS) entry which is preliminary data.</text>
</comment>
<evidence type="ECO:0000256" key="1">
    <source>
        <dbReference type="SAM" id="Phobius"/>
    </source>
</evidence>
<gene>
    <name evidence="2" type="ORF">PN36_30410</name>
</gene>
<dbReference type="EMBL" id="JSZA02000224">
    <property type="protein sequence ID" value="KHD08066.2"/>
    <property type="molecule type" value="Genomic_DNA"/>
</dbReference>
<dbReference type="AlphaFoldDB" id="A0A0A6RW09"/>
<sequence>MGVSSKINFGLLSFSESKIYLGRLVQNKFVYNDERSAWEYFNRGSSFSSRSPPRKTLTTYKMKNIIALLTIVLLTFITAGSADQTVPAKSVFTPAFVDALRFGLGALNKDAYVTGQELGLYLWNKVPEHNDRQTQKK</sequence>
<feature type="transmembrane region" description="Helical" evidence="1">
    <location>
        <begin position="64"/>
        <end position="82"/>
    </location>
</feature>
<keyword evidence="3" id="KW-1185">Reference proteome</keyword>
<proteinExistence type="predicted"/>